<protein>
    <submittedName>
        <fullName evidence="1">Uncharacterized protein</fullName>
    </submittedName>
</protein>
<name>A0ACB9CGT3_ARCLA</name>
<reference evidence="1 2" key="2">
    <citation type="journal article" date="2022" name="Mol. Ecol. Resour.">
        <title>The genomes of chicory, endive, great burdock and yacon provide insights into Asteraceae paleo-polyploidization history and plant inulin production.</title>
        <authorList>
            <person name="Fan W."/>
            <person name="Wang S."/>
            <person name="Wang H."/>
            <person name="Wang A."/>
            <person name="Jiang F."/>
            <person name="Liu H."/>
            <person name="Zhao H."/>
            <person name="Xu D."/>
            <person name="Zhang Y."/>
        </authorList>
    </citation>
    <scope>NUCLEOTIDE SEQUENCE [LARGE SCALE GENOMIC DNA]</scope>
    <source>
        <strain evidence="2">cv. Niubang</strain>
    </source>
</reference>
<proteinExistence type="predicted"/>
<dbReference type="EMBL" id="CM042050">
    <property type="protein sequence ID" value="KAI3733476.1"/>
    <property type="molecule type" value="Genomic_DNA"/>
</dbReference>
<dbReference type="Proteomes" id="UP001055879">
    <property type="component" value="Linkage Group LG04"/>
</dbReference>
<evidence type="ECO:0000313" key="2">
    <source>
        <dbReference type="Proteomes" id="UP001055879"/>
    </source>
</evidence>
<comment type="caution">
    <text evidence="1">The sequence shown here is derived from an EMBL/GenBank/DDBJ whole genome shotgun (WGS) entry which is preliminary data.</text>
</comment>
<accession>A0ACB9CGT3</accession>
<organism evidence="1 2">
    <name type="scientific">Arctium lappa</name>
    <name type="common">Greater burdock</name>
    <name type="synonym">Lappa major</name>
    <dbReference type="NCBI Taxonomy" id="4217"/>
    <lineage>
        <taxon>Eukaryota</taxon>
        <taxon>Viridiplantae</taxon>
        <taxon>Streptophyta</taxon>
        <taxon>Embryophyta</taxon>
        <taxon>Tracheophyta</taxon>
        <taxon>Spermatophyta</taxon>
        <taxon>Magnoliopsida</taxon>
        <taxon>eudicotyledons</taxon>
        <taxon>Gunneridae</taxon>
        <taxon>Pentapetalae</taxon>
        <taxon>asterids</taxon>
        <taxon>campanulids</taxon>
        <taxon>Asterales</taxon>
        <taxon>Asteraceae</taxon>
        <taxon>Carduoideae</taxon>
        <taxon>Cardueae</taxon>
        <taxon>Arctiinae</taxon>
        <taxon>Arctium</taxon>
    </lineage>
</organism>
<evidence type="ECO:0000313" key="1">
    <source>
        <dbReference type="EMBL" id="KAI3733476.1"/>
    </source>
</evidence>
<sequence>MEFKRRIMSTYGTIPIKRTREADILRSIPVSNFGKKLKTQIKTDSVFNGHEHAMGYVKGEYYGANATLNVWAPNVTNQIEFSLSQIWVMTDIPGHSMNTVEAGWQVSPSICGDNSPRLFIYWTSDGYRNGCYNLLCSGFVQTNSEIALGAAIDPISTYNGQQYDINLLIWKDPNSKDWWLKVGSSLVGYWPTSLFTDLREHTTLIEFGGEVYNSQSPGLNTSTQMGSGHFPDEGFGKASYIRNVEVVDGENTLNPVSNVNLFAEKPNCYDVTSAFTHDWGNHIYFGGPGKNPKCP</sequence>
<gene>
    <name evidence="1" type="ORF">L6452_12919</name>
</gene>
<keyword evidence="2" id="KW-1185">Reference proteome</keyword>
<reference evidence="2" key="1">
    <citation type="journal article" date="2022" name="Mol. Ecol. Resour.">
        <title>The genomes of chicory, endive, great burdock and yacon provide insights into Asteraceae palaeo-polyploidization history and plant inulin production.</title>
        <authorList>
            <person name="Fan W."/>
            <person name="Wang S."/>
            <person name="Wang H."/>
            <person name="Wang A."/>
            <person name="Jiang F."/>
            <person name="Liu H."/>
            <person name="Zhao H."/>
            <person name="Xu D."/>
            <person name="Zhang Y."/>
        </authorList>
    </citation>
    <scope>NUCLEOTIDE SEQUENCE [LARGE SCALE GENOMIC DNA]</scope>
    <source>
        <strain evidence="2">cv. Niubang</strain>
    </source>
</reference>